<gene>
    <name evidence="2" type="ORF">L1785_02005</name>
</gene>
<evidence type="ECO:0000256" key="1">
    <source>
        <dbReference type="SAM" id="MobiDB-lite"/>
    </source>
</evidence>
<name>A0AA41U5Y6_9MICO</name>
<reference evidence="2" key="1">
    <citation type="submission" date="2022-01" db="EMBL/GenBank/DDBJ databases">
        <title>Antribacter sp. nov., isolated from Guizhou of China.</title>
        <authorList>
            <person name="Chengliang C."/>
            <person name="Ya Z."/>
        </authorList>
    </citation>
    <scope>NUCLEOTIDE SEQUENCE</scope>
    <source>
        <strain evidence="2">KLBMP 9083</strain>
    </source>
</reference>
<evidence type="ECO:0000313" key="3">
    <source>
        <dbReference type="Proteomes" id="UP001165405"/>
    </source>
</evidence>
<sequence length="61" mass="7150">MHTFTDYELAMLMHRERLREAEQHRRARLREEQRAKAKRAPRTAGREAGRRAAASLTPHVA</sequence>
<evidence type="ECO:0000313" key="2">
    <source>
        <dbReference type="EMBL" id="MCF4119745.1"/>
    </source>
</evidence>
<feature type="region of interest" description="Disordered" evidence="1">
    <location>
        <begin position="21"/>
        <end position="61"/>
    </location>
</feature>
<dbReference type="RefSeq" id="WP_236087460.1">
    <property type="nucleotide sequence ID" value="NZ_JAKGSG010000007.1"/>
</dbReference>
<protein>
    <submittedName>
        <fullName evidence="2">Uncharacterized protein</fullName>
    </submittedName>
</protein>
<proteinExistence type="predicted"/>
<dbReference type="EMBL" id="JAKGSG010000007">
    <property type="protein sequence ID" value="MCF4119745.1"/>
    <property type="molecule type" value="Genomic_DNA"/>
</dbReference>
<feature type="compositionally biased region" description="Basic and acidic residues" evidence="1">
    <location>
        <begin position="21"/>
        <end position="35"/>
    </location>
</feature>
<accession>A0AA41U5Y6</accession>
<keyword evidence="3" id="KW-1185">Reference proteome</keyword>
<organism evidence="2 3">
    <name type="scientific">Antribacter soli</name>
    <dbReference type="NCBI Taxonomy" id="2910976"/>
    <lineage>
        <taxon>Bacteria</taxon>
        <taxon>Bacillati</taxon>
        <taxon>Actinomycetota</taxon>
        <taxon>Actinomycetes</taxon>
        <taxon>Micrococcales</taxon>
        <taxon>Promicromonosporaceae</taxon>
        <taxon>Antribacter</taxon>
    </lineage>
</organism>
<dbReference type="AlphaFoldDB" id="A0AA41U5Y6"/>
<dbReference type="Proteomes" id="UP001165405">
    <property type="component" value="Unassembled WGS sequence"/>
</dbReference>
<comment type="caution">
    <text evidence="2">The sequence shown here is derived from an EMBL/GenBank/DDBJ whole genome shotgun (WGS) entry which is preliminary data.</text>
</comment>